<sequence>MPRVPPPLPAHLRGAAFSFADATVAGVGRRRLRASDVIHPHRGVYTSDSADGLHGACVAAVPLLGDRRFFSHLTAARLWGIPTPGEWMPGEPLHIVTLVGAEPLRRPGIRGWESATSPGVAVIDGLPVADAADVWAQLSIPGSVGTDPGTGARRALSPEWLVAAGDYLLTGPRIGSTRTPLVTLDRLAEVTRGHRGKRGSKALAWAFERVRPGPQSPRESLLRVALVDRGLPEPEVQVAVRTAAGLRHADLGYAAAHVLIEYQGDHHRTDRRQWLEDLTRRQLFEEAGYRVIEVGMDAFEDGCVVLAQRIRQALR</sequence>
<reference evidence="1" key="2">
    <citation type="submission" date="2023-01" db="EMBL/GenBank/DDBJ databases">
        <authorList>
            <person name="Sun Q."/>
            <person name="Evtushenko L."/>
        </authorList>
    </citation>
    <scope>NUCLEOTIDE SEQUENCE</scope>
    <source>
        <strain evidence="1">VKM Ac-1940</strain>
    </source>
</reference>
<name>A0A9W6HP01_9MICO</name>
<gene>
    <name evidence="1" type="ORF">GCM10017591_23290</name>
</gene>
<reference evidence="1" key="1">
    <citation type="journal article" date="2014" name="Int. J. Syst. Evol. Microbiol.">
        <title>Complete genome sequence of Corynebacterium casei LMG S-19264T (=DSM 44701T), isolated from a smear-ripened cheese.</title>
        <authorList>
            <consortium name="US DOE Joint Genome Institute (JGI-PGF)"/>
            <person name="Walter F."/>
            <person name="Albersmeier A."/>
            <person name="Kalinowski J."/>
            <person name="Ruckert C."/>
        </authorList>
    </citation>
    <scope>NUCLEOTIDE SEQUENCE</scope>
    <source>
        <strain evidence="1">VKM Ac-1940</strain>
    </source>
</reference>
<dbReference type="AlphaFoldDB" id="A0A9W6HP01"/>
<comment type="caution">
    <text evidence="1">The sequence shown here is derived from an EMBL/GenBank/DDBJ whole genome shotgun (WGS) entry which is preliminary data.</text>
</comment>
<keyword evidence="2" id="KW-1185">Reference proteome</keyword>
<protein>
    <recommendedName>
        <fullName evidence="3">DUF559 domain-containing protein</fullName>
    </recommendedName>
</protein>
<evidence type="ECO:0000313" key="2">
    <source>
        <dbReference type="Proteomes" id="UP001142291"/>
    </source>
</evidence>
<proteinExistence type="predicted"/>
<dbReference type="EMBL" id="BSER01000009">
    <property type="protein sequence ID" value="GLJ96266.1"/>
    <property type="molecule type" value="Genomic_DNA"/>
</dbReference>
<dbReference type="RefSeq" id="WP_204963317.1">
    <property type="nucleotide sequence ID" value="NZ_BAAAUR010000001.1"/>
</dbReference>
<accession>A0A9W6HP01</accession>
<evidence type="ECO:0008006" key="3">
    <source>
        <dbReference type="Google" id="ProtNLM"/>
    </source>
</evidence>
<dbReference type="Proteomes" id="UP001142291">
    <property type="component" value="Unassembled WGS sequence"/>
</dbReference>
<evidence type="ECO:0000313" key="1">
    <source>
        <dbReference type="EMBL" id="GLJ96266.1"/>
    </source>
</evidence>
<organism evidence="1 2">
    <name type="scientific">Microbacterium dextranolyticum</name>
    <dbReference type="NCBI Taxonomy" id="36806"/>
    <lineage>
        <taxon>Bacteria</taxon>
        <taxon>Bacillati</taxon>
        <taxon>Actinomycetota</taxon>
        <taxon>Actinomycetes</taxon>
        <taxon>Micrococcales</taxon>
        <taxon>Microbacteriaceae</taxon>
        <taxon>Microbacterium</taxon>
    </lineage>
</organism>